<dbReference type="PROSITE" id="PS51272">
    <property type="entry name" value="SLH"/>
    <property type="match status" value="1"/>
</dbReference>
<protein>
    <submittedName>
        <fullName evidence="3">S-layer homology domain protein</fullName>
    </submittedName>
</protein>
<reference evidence="3 4" key="1">
    <citation type="submission" date="2019-02" db="EMBL/GenBank/DDBJ databases">
        <title>Closed genome of Sporomusa termitida DSM 4440.</title>
        <authorList>
            <person name="Poehlein A."/>
            <person name="Daniel R."/>
        </authorList>
    </citation>
    <scope>NUCLEOTIDE SEQUENCE [LARGE SCALE GENOMIC DNA]</scope>
    <source>
        <strain evidence="3 4">DSM 4440</strain>
        <plasmid evidence="4">pspter</plasmid>
    </source>
</reference>
<dbReference type="PANTHER" id="PTHR43308">
    <property type="entry name" value="OUTER MEMBRANE PROTEIN ALPHA-RELATED"/>
    <property type="match status" value="1"/>
</dbReference>
<dbReference type="EMBL" id="CP036260">
    <property type="protein sequence ID" value="QDR83484.1"/>
    <property type="molecule type" value="Genomic_DNA"/>
</dbReference>
<dbReference type="Pfam" id="PF00395">
    <property type="entry name" value="SLH"/>
    <property type="match status" value="1"/>
</dbReference>
<proteinExistence type="predicted"/>
<feature type="signal peptide" evidence="1">
    <location>
        <begin position="1"/>
        <end position="23"/>
    </location>
</feature>
<accession>A0A517E1K1</accession>
<keyword evidence="4" id="KW-1185">Reference proteome</keyword>
<dbReference type="KEGG" id="sted:SPTER_49750"/>
<dbReference type="Proteomes" id="UP000320776">
    <property type="component" value="Plasmid pSPTER"/>
</dbReference>
<sequence length="497" mass="53214">MKKTLVTLLAPVFILSSGATALAAPANPFVDVPAKHWAYDAVAILAKTGIVDGYGDGTFRGDRNMTRYEMAEIIDKAIAKADQADAVSKALIDKLAVEFEAELNSLGVRVAKVEAKQNVWIGGETRLRWVTNSPASETGNAKLHGSDNFEFRQRLKFWGTVNDNVSWYGRLTTVGGNKFGAYEGISNSGSAVGIDLFAITAKNFLGIDSLRVGRFPLDSVGHGILGKAIGVDGFRLDQQFGPNVTFTGAVNNVKWNANAITNAAGNPGVSVPIDGTGLPGSGDARTLTNGQLAFKLTDNFGMKAGYYWADIPGGRTTMNVAASYPVTMFDRSQGWIVGFNAKVGDYKLFGDYMSTTLDNNVASGPFAISSNPKGWFLQLTNSKVSPYVIYGAANLVNPVQVGTDAWMVSYRSLDAGVSPSGAGGWDTGTVAYATQLNAFTKASDNVKCLSLAYQKVIAKNVLMSLEYADFKLKNKTLAGLNSDSLDKNTQVKFEFFY</sequence>
<keyword evidence="3" id="KW-0614">Plasmid</keyword>
<dbReference type="SUPFAM" id="SSF56935">
    <property type="entry name" value="Porins"/>
    <property type="match status" value="1"/>
</dbReference>
<feature type="domain" description="SLH" evidence="2">
    <location>
        <begin position="25"/>
        <end position="88"/>
    </location>
</feature>
<geneLocation type="plasmid" evidence="4">
    <name>pspter</name>
</geneLocation>
<dbReference type="AlphaFoldDB" id="A0A517E1K1"/>
<organism evidence="3 4">
    <name type="scientific">Sporomusa termitida</name>
    <dbReference type="NCBI Taxonomy" id="2377"/>
    <lineage>
        <taxon>Bacteria</taxon>
        <taxon>Bacillati</taxon>
        <taxon>Bacillota</taxon>
        <taxon>Negativicutes</taxon>
        <taxon>Selenomonadales</taxon>
        <taxon>Sporomusaceae</taxon>
        <taxon>Sporomusa</taxon>
    </lineage>
</organism>
<evidence type="ECO:0000313" key="4">
    <source>
        <dbReference type="Proteomes" id="UP000320776"/>
    </source>
</evidence>
<dbReference type="InterPro" id="IPR051465">
    <property type="entry name" value="Cell_Envelope_Struct_Comp"/>
</dbReference>
<evidence type="ECO:0000259" key="2">
    <source>
        <dbReference type="PROSITE" id="PS51272"/>
    </source>
</evidence>
<dbReference type="RefSeq" id="WP_144353161.1">
    <property type="nucleotide sequence ID" value="NZ_CP036260.1"/>
</dbReference>
<dbReference type="InterPro" id="IPR001119">
    <property type="entry name" value="SLH_dom"/>
</dbReference>
<feature type="chain" id="PRO_5022126934" evidence="1">
    <location>
        <begin position="24"/>
        <end position="497"/>
    </location>
</feature>
<keyword evidence="1" id="KW-0732">Signal</keyword>
<dbReference type="OrthoDB" id="5845122at2"/>
<gene>
    <name evidence="3" type="ORF">SPTER_49750</name>
</gene>
<evidence type="ECO:0000313" key="3">
    <source>
        <dbReference type="EMBL" id="QDR83484.1"/>
    </source>
</evidence>
<evidence type="ECO:0000256" key="1">
    <source>
        <dbReference type="SAM" id="SignalP"/>
    </source>
</evidence>
<name>A0A517E1K1_9FIRM</name>
<dbReference type="PANTHER" id="PTHR43308:SF1">
    <property type="entry name" value="OUTER MEMBRANE PROTEIN ALPHA"/>
    <property type="match status" value="1"/>
</dbReference>